<gene>
    <name evidence="1" type="ORF">BMG03_01150</name>
</gene>
<evidence type="ECO:0008006" key="3">
    <source>
        <dbReference type="Google" id="ProtNLM"/>
    </source>
</evidence>
<reference evidence="1 2" key="1">
    <citation type="submission" date="2017-01" db="EMBL/GenBank/DDBJ databases">
        <title>The complete genome sequence of a sulfur-oxidizing marine bacterium Thioclava sp. 25B10_4T.</title>
        <authorList>
            <person name="Liu Y."/>
            <person name="Lai Q."/>
            <person name="Shao Z."/>
        </authorList>
    </citation>
    <scope>NUCLEOTIDE SEQUENCE [LARGE SCALE GENOMIC DNA]</scope>
    <source>
        <strain evidence="1 2">25B10_4</strain>
    </source>
</reference>
<proteinExistence type="predicted"/>
<accession>A0ABM6ICW2</accession>
<sequence>MGQRLKLESFEPKASEAGEIALDPAELEETKLAAFETGYQAGWDDAVAAQNVETARLHGDLGRNLQALGFTYNEARQHMLGALEPLLLEICGKLLPELARASLSAVVAEQLMPIAGDLCARPITVVGNPTALPQIQEALAPRADLPLAFVAEPSLGEGQVYLRFADTETRVDLDAVIAAISRAVTTYFTATAKDKPDE</sequence>
<organism evidence="1 2">
    <name type="scientific">Thioclava nitratireducens</name>
    <dbReference type="NCBI Taxonomy" id="1915078"/>
    <lineage>
        <taxon>Bacteria</taxon>
        <taxon>Pseudomonadati</taxon>
        <taxon>Pseudomonadota</taxon>
        <taxon>Alphaproteobacteria</taxon>
        <taxon>Rhodobacterales</taxon>
        <taxon>Paracoccaceae</taxon>
        <taxon>Thioclava</taxon>
    </lineage>
</organism>
<dbReference type="EMBL" id="CP019437">
    <property type="protein sequence ID" value="AQS46562.1"/>
    <property type="molecule type" value="Genomic_DNA"/>
</dbReference>
<protein>
    <recommendedName>
        <fullName evidence="3">Flagellar biosynthesis protein</fullName>
    </recommendedName>
</protein>
<name>A0ABM6ICW2_9RHOB</name>
<keyword evidence="2" id="KW-1185">Reference proteome</keyword>
<evidence type="ECO:0000313" key="1">
    <source>
        <dbReference type="EMBL" id="AQS46562.1"/>
    </source>
</evidence>
<dbReference type="Proteomes" id="UP000185622">
    <property type="component" value="Chromosome"/>
</dbReference>
<evidence type="ECO:0000313" key="2">
    <source>
        <dbReference type="Proteomes" id="UP000185622"/>
    </source>
</evidence>
<dbReference type="RefSeq" id="WP_075775272.1">
    <property type="nucleotide sequence ID" value="NZ_CP019437.1"/>
</dbReference>